<evidence type="ECO:0008006" key="3">
    <source>
        <dbReference type="Google" id="ProtNLM"/>
    </source>
</evidence>
<dbReference type="EMBL" id="MAYW01000190">
    <property type="protein sequence ID" value="ODS30668.1"/>
    <property type="molecule type" value="Genomic_DNA"/>
</dbReference>
<name>A0A1E3X4X5_9BACT</name>
<evidence type="ECO:0000313" key="2">
    <source>
        <dbReference type="Proteomes" id="UP000094056"/>
    </source>
</evidence>
<evidence type="ECO:0000313" key="1">
    <source>
        <dbReference type="EMBL" id="ODS30668.1"/>
    </source>
</evidence>
<organism evidence="1 2">
    <name type="scientific">Candidatus Scalindua rubra</name>
    <dbReference type="NCBI Taxonomy" id="1872076"/>
    <lineage>
        <taxon>Bacteria</taxon>
        <taxon>Pseudomonadati</taxon>
        <taxon>Planctomycetota</taxon>
        <taxon>Candidatus Brocadiia</taxon>
        <taxon>Candidatus Brocadiales</taxon>
        <taxon>Candidatus Scalinduaceae</taxon>
        <taxon>Candidatus Scalindua</taxon>
    </lineage>
</organism>
<accession>A0A1E3X4X5</accession>
<proteinExistence type="predicted"/>
<sequence>MTTMLDYKKKIMNLTKELSEDKLKELVDFAQFLRAKKEGFTYKQVKDSSEYVREMRIKEAKKIKSGKKFIEELIEWQKSNS</sequence>
<comment type="caution">
    <text evidence="1">The sequence shown here is derived from an EMBL/GenBank/DDBJ whole genome shotgun (WGS) entry which is preliminary data.</text>
</comment>
<reference evidence="1 2" key="1">
    <citation type="submission" date="2016-07" db="EMBL/GenBank/DDBJ databases">
        <title>Draft genome of Scalindua rubra, obtained from a brine-seawater interface in the Red Sea, sheds light on salt adaptation in anammox bacteria.</title>
        <authorList>
            <person name="Speth D.R."/>
            <person name="Lagkouvardos I."/>
            <person name="Wang Y."/>
            <person name="Qian P.-Y."/>
            <person name="Dutilh B.E."/>
            <person name="Jetten M.S."/>
        </authorList>
    </citation>
    <scope>NUCLEOTIDE SEQUENCE [LARGE SCALE GENOMIC DNA]</scope>
    <source>
        <strain evidence="1">BSI-1</strain>
    </source>
</reference>
<protein>
    <recommendedName>
        <fullName evidence="3">DUF2281 domain-containing protein</fullName>
    </recommendedName>
</protein>
<gene>
    <name evidence="1" type="ORF">SCARUB_04211</name>
</gene>
<dbReference type="AlphaFoldDB" id="A0A1E3X4X5"/>
<dbReference type="Proteomes" id="UP000094056">
    <property type="component" value="Unassembled WGS sequence"/>
</dbReference>